<keyword evidence="2" id="KW-1185">Reference proteome</keyword>
<reference evidence="2" key="1">
    <citation type="journal article" date="2019" name="Int. J. Syst. Evol. Microbiol.">
        <title>The Global Catalogue of Microorganisms (GCM) 10K type strain sequencing project: providing services to taxonomists for standard genome sequencing and annotation.</title>
        <authorList>
            <consortium name="The Broad Institute Genomics Platform"/>
            <consortium name="The Broad Institute Genome Sequencing Center for Infectious Disease"/>
            <person name="Wu L."/>
            <person name="Ma J."/>
        </authorList>
    </citation>
    <scope>NUCLEOTIDE SEQUENCE [LARGE SCALE GENOMIC DNA]</scope>
    <source>
        <strain evidence="2">JCM 4866</strain>
    </source>
</reference>
<name>A0ABQ2XJG4_9ACTN</name>
<evidence type="ECO:0000313" key="1">
    <source>
        <dbReference type="EMBL" id="GGX19604.1"/>
    </source>
</evidence>
<evidence type="ECO:0000313" key="2">
    <source>
        <dbReference type="Proteomes" id="UP000617743"/>
    </source>
</evidence>
<comment type="caution">
    <text evidence="1">The sequence shown here is derived from an EMBL/GenBank/DDBJ whole genome shotgun (WGS) entry which is preliminary data.</text>
</comment>
<dbReference type="EMBL" id="BMWC01000009">
    <property type="protein sequence ID" value="GGX19604.1"/>
    <property type="molecule type" value="Genomic_DNA"/>
</dbReference>
<dbReference type="Proteomes" id="UP000617743">
    <property type="component" value="Unassembled WGS sequence"/>
</dbReference>
<sequence length="52" mass="5577">MNAAIPPTLVHSRRVMEVRTRCQAVRWAGRGGVDSGAAVIGGKVFLSDGRLR</sequence>
<protein>
    <submittedName>
        <fullName evidence="1">Uncharacterized protein</fullName>
    </submittedName>
</protein>
<organism evidence="1 2">
    <name type="scientific">Streptomyces lomondensis</name>
    <dbReference type="NCBI Taxonomy" id="68229"/>
    <lineage>
        <taxon>Bacteria</taxon>
        <taxon>Bacillati</taxon>
        <taxon>Actinomycetota</taxon>
        <taxon>Actinomycetes</taxon>
        <taxon>Kitasatosporales</taxon>
        <taxon>Streptomycetaceae</taxon>
        <taxon>Streptomyces</taxon>
    </lineage>
</organism>
<proteinExistence type="predicted"/>
<accession>A0ABQ2XJG4</accession>
<gene>
    <name evidence="1" type="ORF">GCM10010383_57110</name>
</gene>